<dbReference type="eggNOG" id="COG0596">
    <property type="taxonomic scope" value="Bacteria"/>
</dbReference>
<dbReference type="EMBL" id="CP003804">
    <property type="protein sequence ID" value="AGF47871.1"/>
    <property type="molecule type" value="Genomic_DNA"/>
</dbReference>
<dbReference type="PATRIC" id="fig|1208918.3.peg.571"/>
<gene>
    <name evidence="2" type="ORF">CDEE_0014</name>
</gene>
<dbReference type="AlphaFoldDB" id="M1LUU7"/>
<dbReference type="KEGG" id="kct:CDEE_0014"/>
<dbReference type="PANTHER" id="PTHR43798">
    <property type="entry name" value="MONOACYLGLYCEROL LIPASE"/>
    <property type="match status" value="1"/>
</dbReference>
<organism evidence="2 3">
    <name type="scientific">Candidatus Kinetoplastidibacterium crithidiae TCC036E</name>
    <dbReference type="NCBI Taxonomy" id="1208918"/>
    <lineage>
        <taxon>Bacteria</taxon>
        <taxon>Pseudomonadati</taxon>
        <taxon>Pseudomonadota</taxon>
        <taxon>Betaproteobacteria</taxon>
        <taxon>Candidatus Kinetoplastidibacterium</taxon>
    </lineage>
</organism>
<accession>M1LUU7</accession>
<dbReference type="InterPro" id="IPR000073">
    <property type="entry name" value="AB_hydrolase_1"/>
</dbReference>
<evidence type="ECO:0000259" key="1">
    <source>
        <dbReference type="Pfam" id="PF00561"/>
    </source>
</evidence>
<dbReference type="Gene3D" id="3.40.50.1820">
    <property type="entry name" value="alpha/beta hydrolase"/>
    <property type="match status" value="1"/>
</dbReference>
<feature type="domain" description="AB hydrolase-1" evidence="1">
    <location>
        <begin position="20"/>
        <end position="251"/>
    </location>
</feature>
<evidence type="ECO:0000313" key="3">
    <source>
        <dbReference type="Proteomes" id="UP000011686"/>
    </source>
</evidence>
<dbReference type="RefSeq" id="WP_015238687.1">
    <property type="nucleotide sequence ID" value="NC_020283.1"/>
</dbReference>
<keyword evidence="3" id="KW-1185">Reference proteome</keyword>
<protein>
    <submittedName>
        <fullName evidence="2">Alpha/beta hydrolase fold protein</fullName>
    </submittedName>
</protein>
<dbReference type="SUPFAM" id="SSF53474">
    <property type="entry name" value="alpha/beta-Hydrolases"/>
    <property type="match status" value="1"/>
</dbReference>
<evidence type="ECO:0000313" key="2">
    <source>
        <dbReference type="EMBL" id="AGF47871.1"/>
    </source>
</evidence>
<name>M1LUU7_9PROT</name>
<dbReference type="Pfam" id="PF00561">
    <property type="entry name" value="Abhydrolase_1"/>
    <property type="match status" value="1"/>
</dbReference>
<dbReference type="STRING" id="1208918.CDEE_0014"/>
<dbReference type="Proteomes" id="UP000011686">
    <property type="component" value="Chromosome"/>
</dbReference>
<dbReference type="InterPro" id="IPR029058">
    <property type="entry name" value="AB_hydrolase_fold"/>
</dbReference>
<reference evidence="2 3" key="1">
    <citation type="journal article" date="2013" name="Genome Biol. Evol.">
        <title>Genome evolution and phylogenomic analysis of candidatus kinetoplastibacterium, the betaproteobacterial endosymbionts of strigomonas and angomonas.</title>
        <authorList>
            <person name="Alves J.M."/>
            <person name="Serrano M.G."/>
            <person name="Maia da Silva F."/>
            <person name="Voegtly L.J."/>
            <person name="Matveyev A.V."/>
            <person name="Teixeira M.M."/>
            <person name="Camargo E.P."/>
            <person name="Buck G.A."/>
        </authorList>
    </citation>
    <scope>NUCLEOTIDE SEQUENCE [LARGE SCALE GENOMIC DNA]</scope>
    <source>
        <strain evidence="2 3">TCC036E</strain>
    </source>
</reference>
<proteinExistence type="predicted"/>
<dbReference type="HOGENOM" id="CLU_020336_50_2_4"/>
<keyword evidence="2" id="KW-0378">Hydrolase</keyword>
<dbReference type="InterPro" id="IPR050266">
    <property type="entry name" value="AB_hydrolase_sf"/>
</dbReference>
<dbReference type="GO" id="GO:0016787">
    <property type="term" value="F:hydrolase activity"/>
    <property type="evidence" value="ECO:0007669"/>
    <property type="project" value="UniProtKB-KW"/>
</dbReference>
<sequence length="266" mass="30293">MIATEINNYKLYYNKIGKGKPIVMVHGSLCDSRYWKKQIDVFSSFFEVYSINLRHYWPNDCNSNYENFSVKQHSNDLITFIKKIIDRPVYLLGHSRGGAISIETAIKEPSIVDKLILADPGGFKIEGMVNIFDERDDFRLRSSKLVLENKKEEGLQLFIDTVSGQNTWARMVSWFKQMVHDNAKTLIAQSKEPPFILNIENLSNISMPTLLIGGSLSPSPYPEILDKLQQIIPNNTRINIIGSSHGMNIGNPKVFNSSVCNFLMKN</sequence>